<feature type="transmembrane region" description="Helical" evidence="2">
    <location>
        <begin position="72"/>
        <end position="96"/>
    </location>
</feature>
<dbReference type="AlphaFoldDB" id="A0A2H3P1M6"/>
<protein>
    <submittedName>
        <fullName evidence="3">Uncharacterized protein</fullName>
    </submittedName>
</protein>
<evidence type="ECO:0000313" key="3">
    <source>
        <dbReference type="EMBL" id="PEN09480.1"/>
    </source>
</evidence>
<reference evidence="3 4" key="1">
    <citation type="submission" date="2017-10" db="EMBL/GenBank/DDBJ databases">
        <title>Draft genome of Longimonas halophila.</title>
        <authorList>
            <person name="Goh K.M."/>
            <person name="Shamsir M.S."/>
            <person name="Lim S.W."/>
        </authorList>
    </citation>
    <scope>NUCLEOTIDE SEQUENCE [LARGE SCALE GENOMIC DNA]</scope>
    <source>
        <strain evidence="3 4">KCTC 42399</strain>
    </source>
</reference>
<feature type="transmembrane region" description="Helical" evidence="2">
    <location>
        <begin position="102"/>
        <end position="124"/>
    </location>
</feature>
<dbReference type="EMBL" id="PDEP01000001">
    <property type="protein sequence ID" value="PEN09480.1"/>
    <property type="molecule type" value="Genomic_DNA"/>
</dbReference>
<proteinExistence type="predicted"/>
<keyword evidence="2" id="KW-0812">Transmembrane</keyword>
<evidence type="ECO:0000256" key="2">
    <source>
        <dbReference type="SAM" id="Phobius"/>
    </source>
</evidence>
<accession>A0A2H3P1M6</accession>
<dbReference type="RefSeq" id="WP_098060878.1">
    <property type="nucleotide sequence ID" value="NZ_PDEP01000001.1"/>
</dbReference>
<feature type="region of interest" description="Disordered" evidence="1">
    <location>
        <begin position="153"/>
        <end position="189"/>
    </location>
</feature>
<evidence type="ECO:0000256" key="1">
    <source>
        <dbReference type="SAM" id="MobiDB-lite"/>
    </source>
</evidence>
<comment type="caution">
    <text evidence="3">The sequence shown here is derived from an EMBL/GenBank/DDBJ whole genome shotgun (WGS) entry which is preliminary data.</text>
</comment>
<organism evidence="3 4">
    <name type="scientific">Longimonas halophila</name>
    <dbReference type="NCBI Taxonomy" id="1469170"/>
    <lineage>
        <taxon>Bacteria</taxon>
        <taxon>Pseudomonadati</taxon>
        <taxon>Rhodothermota</taxon>
        <taxon>Rhodothermia</taxon>
        <taxon>Rhodothermales</taxon>
        <taxon>Salisaetaceae</taxon>
        <taxon>Longimonas</taxon>
    </lineage>
</organism>
<dbReference type="Proteomes" id="UP000221024">
    <property type="component" value="Unassembled WGS sequence"/>
</dbReference>
<evidence type="ECO:0000313" key="4">
    <source>
        <dbReference type="Proteomes" id="UP000221024"/>
    </source>
</evidence>
<name>A0A2H3P1M6_9BACT</name>
<feature type="compositionally biased region" description="Acidic residues" evidence="1">
    <location>
        <begin position="161"/>
        <end position="173"/>
    </location>
</feature>
<keyword evidence="2" id="KW-0472">Membrane</keyword>
<keyword evidence="2" id="KW-1133">Transmembrane helix</keyword>
<feature type="transmembrane region" description="Helical" evidence="2">
    <location>
        <begin position="30"/>
        <end position="52"/>
    </location>
</feature>
<gene>
    <name evidence="3" type="ORF">CRI93_01765</name>
</gene>
<sequence length="189" mass="20632">MNRILSTVGLFLGLSALVSLLGMFADGANISFWATGFSVSIILVLFWAPTYLYLLSRQMKDSAQPQTDASPVLAWLSIIPIAAFAVFLFSVMQIILGGVNTSWINIGIGAFAVAAITAPILIFMRGLRTYQQMPAPEEAEPFIEEEALPFSLSDLPKAPEDEKELDWPYTDEPDASRSASPDAPEQAMR</sequence>
<keyword evidence="4" id="KW-1185">Reference proteome</keyword>